<gene>
    <name evidence="2" type="ORF">DFR74_115168</name>
</gene>
<evidence type="ECO:0000256" key="1">
    <source>
        <dbReference type="SAM" id="MobiDB-lite"/>
    </source>
</evidence>
<dbReference type="STRING" id="1210090.GCA_001613185_03028"/>
<proteinExistence type="predicted"/>
<feature type="region of interest" description="Disordered" evidence="1">
    <location>
        <begin position="137"/>
        <end position="159"/>
    </location>
</feature>
<sequence length="262" mass="28984">MTGNDRLATRSHTGEDAAARRLRYRLSPGRVAQYYAGELQQHASTARIDEIARGYALDEDPARYERFLTALLVEHGIDYEAIRQAELVRGRTYDRLVRRARHAPALTLWAAAQFGRFAVCAEDGTVISRGHLPRHLRGEDLDEHDPDEHDVGGEGDGSEDAMATALADAQSELVAHHAIRIAGRARAAAGLRALRLRLILSRRRGIQPARLRYAATREVLVLDLDTNAHGSPAAAACLDPTPVPWRHYDLTTLHVDRSGRST</sequence>
<evidence type="ECO:0000313" key="3">
    <source>
        <dbReference type="Proteomes" id="UP000252586"/>
    </source>
</evidence>
<accession>A0A366D5L6</accession>
<keyword evidence="3" id="KW-1185">Reference proteome</keyword>
<dbReference type="AlphaFoldDB" id="A0A366D5L6"/>
<organism evidence="2 3">
    <name type="scientific">Nocardia puris</name>
    <dbReference type="NCBI Taxonomy" id="208602"/>
    <lineage>
        <taxon>Bacteria</taxon>
        <taxon>Bacillati</taxon>
        <taxon>Actinomycetota</taxon>
        <taxon>Actinomycetes</taxon>
        <taxon>Mycobacteriales</taxon>
        <taxon>Nocardiaceae</taxon>
        <taxon>Nocardia</taxon>
    </lineage>
</organism>
<dbReference type="Proteomes" id="UP000252586">
    <property type="component" value="Unassembled WGS sequence"/>
</dbReference>
<dbReference type="EMBL" id="QNRE01000015">
    <property type="protein sequence ID" value="RBO85320.1"/>
    <property type="molecule type" value="Genomic_DNA"/>
</dbReference>
<reference evidence="2 3" key="1">
    <citation type="submission" date="2018-06" db="EMBL/GenBank/DDBJ databases">
        <title>Genomic Encyclopedia of Type Strains, Phase IV (KMG-IV): sequencing the most valuable type-strain genomes for metagenomic binning, comparative biology and taxonomic classification.</title>
        <authorList>
            <person name="Goeker M."/>
        </authorList>
    </citation>
    <scope>NUCLEOTIDE SEQUENCE [LARGE SCALE GENOMIC DNA]</scope>
    <source>
        <strain evidence="2 3">DSM 44599</strain>
    </source>
</reference>
<protein>
    <submittedName>
        <fullName evidence="2">Uncharacterized protein</fullName>
    </submittedName>
</protein>
<dbReference type="OrthoDB" id="4555636at2"/>
<dbReference type="RefSeq" id="WP_067509104.1">
    <property type="nucleotide sequence ID" value="NZ_CP107943.1"/>
</dbReference>
<comment type="caution">
    <text evidence="2">The sequence shown here is derived from an EMBL/GenBank/DDBJ whole genome shotgun (WGS) entry which is preliminary data.</text>
</comment>
<evidence type="ECO:0000313" key="2">
    <source>
        <dbReference type="EMBL" id="RBO85320.1"/>
    </source>
</evidence>
<name>A0A366D5L6_9NOCA</name>